<dbReference type="AlphaFoldDB" id="A0A562VEW3"/>
<comment type="caution">
    <text evidence="1">The sequence shown here is derived from an EMBL/GenBank/DDBJ whole genome shotgun (WGS) entry which is preliminary data.</text>
</comment>
<protein>
    <submittedName>
        <fullName evidence="1">Uncharacterized protein DUF2442</fullName>
    </submittedName>
</protein>
<dbReference type="EMBL" id="VLLN01000027">
    <property type="protein sequence ID" value="TWJ16436.1"/>
    <property type="molecule type" value="Genomic_DNA"/>
</dbReference>
<organism evidence="1 2">
    <name type="scientific">Geobacter argillaceus</name>
    <dbReference type="NCBI Taxonomy" id="345631"/>
    <lineage>
        <taxon>Bacteria</taxon>
        <taxon>Pseudomonadati</taxon>
        <taxon>Thermodesulfobacteriota</taxon>
        <taxon>Desulfuromonadia</taxon>
        <taxon>Geobacterales</taxon>
        <taxon>Geobacteraceae</taxon>
        <taxon>Geobacter</taxon>
    </lineage>
</organism>
<dbReference type="Proteomes" id="UP000319449">
    <property type="component" value="Unassembled WGS sequence"/>
</dbReference>
<sequence length="92" mass="10278">MKSTARKNELTEPAAIRAWTEQRTVFVELTDGRIIGFPAARFKLLAVATDEQLAEVTLRLNGYALRWESLDEDITVPGIVAGNFQLPYLVAE</sequence>
<reference evidence="1 2" key="1">
    <citation type="submission" date="2019-07" db="EMBL/GenBank/DDBJ databases">
        <title>Genomic Encyclopedia of Archaeal and Bacterial Type Strains, Phase II (KMG-II): from individual species to whole genera.</title>
        <authorList>
            <person name="Goeker M."/>
        </authorList>
    </citation>
    <scope>NUCLEOTIDE SEQUENCE [LARGE SCALE GENOMIC DNA]</scope>
    <source>
        <strain evidence="1 2">ATCC BAA-1139</strain>
    </source>
</reference>
<dbReference type="InterPro" id="IPR018841">
    <property type="entry name" value="DUF2442"/>
</dbReference>
<gene>
    <name evidence="1" type="ORF">JN12_03378</name>
</gene>
<keyword evidence="2" id="KW-1185">Reference proteome</keyword>
<evidence type="ECO:0000313" key="1">
    <source>
        <dbReference type="EMBL" id="TWJ16436.1"/>
    </source>
</evidence>
<name>A0A562VEW3_9BACT</name>
<evidence type="ECO:0000313" key="2">
    <source>
        <dbReference type="Proteomes" id="UP000319449"/>
    </source>
</evidence>
<dbReference type="OrthoDB" id="337884at2"/>
<dbReference type="RefSeq" id="WP_145024921.1">
    <property type="nucleotide sequence ID" value="NZ_VLLN01000027.1"/>
</dbReference>
<proteinExistence type="predicted"/>
<accession>A0A562VEW3</accession>
<dbReference type="Pfam" id="PF10387">
    <property type="entry name" value="DUF2442"/>
    <property type="match status" value="1"/>
</dbReference>
<dbReference type="Gene3D" id="3.30.2020.40">
    <property type="entry name" value="Uncharacterised protein PF10387, DUF2442"/>
    <property type="match status" value="1"/>
</dbReference>